<proteinExistence type="predicted"/>
<accession>A0AAP2CM86</accession>
<gene>
    <name evidence="1" type="ORF">KI659_17960</name>
</gene>
<keyword evidence="2" id="KW-1185">Reference proteome</keyword>
<reference evidence="1 2" key="1">
    <citation type="submission" date="2021-05" db="EMBL/GenBank/DDBJ databases">
        <authorList>
            <person name="Zhang Z.D."/>
            <person name="Osman G."/>
        </authorList>
    </citation>
    <scope>NUCLEOTIDE SEQUENCE [LARGE SCALE GENOMIC DNA]</scope>
    <source>
        <strain evidence="1 2">KCTC 32217</strain>
    </source>
</reference>
<dbReference type="RefSeq" id="WP_213946771.1">
    <property type="nucleotide sequence ID" value="NZ_JAHCMY010000024.1"/>
</dbReference>
<protein>
    <submittedName>
        <fullName evidence="1">Uncharacterized protein</fullName>
    </submittedName>
</protein>
<dbReference type="Proteomes" id="UP001319104">
    <property type="component" value="Unassembled WGS sequence"/>
</dbReference>
<sequence>MIEYLNINGEEIPVRINRKSIILFERKFKKGLADLGSIGLEELSFLLYLGVCEGYKFLEEDNPFKKFEAFESKLDEMDLSDFLEKGAKVISDFFTKKKEK</sequence>
<name>A0AAP2CM86_9BACT</name>
<organism evidence="1 2">
    <name type="scientific">Litoribacter ruber</name>
    <dbReference type="NCBI Taxonomy" id="702568"/>
    <lineage>
        <taxon>Bacteria</taxon>
        <taxon>Pseudomonadati</taxon>
        <taxon>Bacteroidota</taxon>
        <taxon>Cytophagia</taxon>
        <taxon>Cytophagales</taxon>
        <taxon>Cyclobacteriaceae</taxon>
        <taxon>Litoribacter</taxon>
    </lineage>
</organism>
<dbReference type="EMBL" id="JAHCMY010000024">
    <property type="protein sequence ID" value="MBS9525911.1"/>
    <property type="molecule type" value="Genomic_DNA"/>
</dbReference>
<dbReference type="AlphaFoldDB" id="A0AAP2CM86"/>
<comment type="caution">
    <text evidence="1">The sequence shown here is derived from an EMBL/GenBank/DDBJ whole genome shotgun (WGS) entry which is preliminary data.</text>
</comment>
<evidence type="ECO:0000313" key="1">
    <source>
        <dbReference type="EMBL" id="MBS9525911.1"/>
    </source>
</evidence>
<evidence type="ECO:0000313" key="2">
    <source>
        <dbReference type="Proteomes" id="UP001319104"/>
    </source>
</evidence>